<dbReference type="EMBL" id="GBRH01268082">
    <property type="protein sequence ID" value="JAD29813.1"/>
    <property type="molecule type" value="Transcribed_RNA"/>
</dbReference>
<feature type="compositionally biased region" description="Low complexity" evidence="1">
    <location>
        <begin position="20"/>
        <end position="37"/>
    </location>
</feature>
<dbReference type="AlphaFoldDB" id="A0A0A8YWL6"/>
<accession>A0A0A8YWL6</accession>
<reference evidence="2" key="2">
    <citation type="journal article" date="2015" name="Data Brief">
        <title>Shoot transcriptome of the giant reed, Arundo donax.</title>
        <authorList>
            <person name="Barrero R.A."/>
            <person name="Guerrero F.D."/>
            <person name="Moolhuijzen P."/>
            <person name="Goolsby J.A."/>
            <person name="Tidwell J."/>
            <person name="Bellgard S.E."/>
            <person name="Bellgard M.I."/>
        </authorList>
    </citation>
    <scope>NUCLEOTIDE SEQUENCE</scope>
    <source>
        <tissue evidence="2">Shoot tissue taken approximately 20 cm above the soil surface</tissue>
    </source>
</reference>
<evidence type="ECO:0000313" key="2">
    <source>
        <dbReference type="EMBL" id="JAD29813.1"/>
    </source>
</evidence>
<reference evidence="2" key="1">
    <citation type="submission" date="2014-09" db="EMBL/GenBank/DDBJ databases">
        <authorList>
            <person name="Magalhaes I.L.F."/>
            <person name="Oliveira U."/>
            <person name="Santos F.R."/>
            <person name="Vidigal T.H.D.A."/>
            <person name="Brescovit A.D."/>
            <person name="Santos A.J."/>
        </authorList>
    </citation>
    <scope>NUCLEOTIDE SEQUENCE</scope>
    <source>
        <tissue evidence="2">Shoot tissue taken approximately 20 cm above the soil surface</tissue>
    </source>
</reference>
<proteinExistence type="predicted"/>
<name>A0A0A8YWL6_ARUDO</name>
<organism evidence="2">
    <name type="scientific">Arundo donax</name>
    <name type="common">Giant reed</name>
    <name type="synonym">Donax arundinaceus</name>
    <dbReference type="NCBI Taxonomy" id="35708"/>
    <lineage>
        <taxon>Eukaryota</taxon>
        <taxon>Viridiplantae</taxon>
        <taxon>Streptophyta</taxon>
        <taxon>Embryophyta</taxon>
        <taxon>Tracheophyta</taxon>
        <taxon>Spermatophyta</taxon>
        <taxon>Magnoliopsida</taxon>
        <taxon>Liliopsida</taxon>
        <taxon>Poales</taxon>
        <taxon>Poaceae</taxon>
        <taxon>PACMAD clade</taxon>
        <taxon>Arundinoideae</taxon>
        <taxon>Arundineae</taxon>
        <taxon>Arundo</taxon>
    </lineage>
</organism>
<sequence>MLSMTRSCRAPCGPLAASCSRRAQPALPSRSSSARPSFGFVAPR</sequence>
<feature type="region of interest" description="Disordered" evidence="1">
    <location>
        <begin position="20"/>
        <end position="44"/>
    </location>
</feature>
<protein>
    <submittedName>
        <fullName evidence="2">Uncharacterized protein</fullName>
    </submittedName>
</protein>
<evidence type="ECO:0000256" key="1">
    <source>
        <dbReference type="SAM" id="MobiDB-lite"/>
    </source>
</evidence>